<evidence type="ECO:0000256" key="1">
    <source>
        <dbReference type="ARBA" id="ARBA00022737"/>
    </source>
</evidence>
<dbReference type="SMART" id="SM00248">
    <property type="entry name" value="ANK"/>
    <property type="match status" value="9"/>
</dbReference>
<proteinExistence type="predicted"/>
<name>A0A6J8BM17_MYTCO</name>
<evidence type="ECO:0000256" key="2">
    <source>
        <dbReference type="ARBA" id="ARBA00023043"/>
    </source>
</evidence>
<dbReference type="SUPFAM" id="SSF52540">
    <property type="entry name" value="P-loop containing nucleoside triphosphate hydrolases"/>
    <property type="match status" value="1"/>
</dbReference>
<evidence type="ECO:0000259" key="4">
    <source>
        <dbReference type="Pfam" id="PF18738"/>
    </source>
</evidence>
<dbReference type="PANTHER" id="PTHR24198:SF165">
    <property type="entry name" value="ANKYRIN REPEAT-CONTAINING PROTEIN-RELATED"/>
    <property type="match status" value="1"/>
</dbReference>
<organism evidence="6 7">
    <name type="scientific">Mytilus coruscus</name>
    <name type="common">Sea mussel</name>
    <dbReference type="NCBI Taxonomy" id="42192"/>
    <lineage>
        <taxon>Eukaryota</taxon>
        <taxon>Metazoa</taxon>
        <taxon>Spiralia</taxon>
        <taxon>Lophotrochozoa</taxon>
        <taxon>Mollusca</taxon>
        <taxon>Bivalvia</taxon>
        <taxon>Autobranchia</taxon>
        <taxon>Pteriomorphia</taxon>
        <taxon>Mytilida</taxon>
        <taxon>Mytiloidea</taxon>
        <taxon>Mytilidae</taxon>
        <taxon>Mytilinae</taxon>
        <taxon>Mytilus</taxon>
    </lineage>
</organism>
<dbReference type="InterPro" id="IPR041249">
    <property type="entry name" value="HEPN_DZIP3"/>
</dbReference>
<dbReference type="EMBL" id="CACVKT020003357">
    <property type="protein sequence ID" value="CAC5383297.1"/>
    <property type="molecule type" value="Genomic_DNA"/>
</dbReference>
<feature type="repeat" description="ANK" evidence="3">
    <location>
        <begin position="795"/>
        <end position="827"/>
    </location>
</feature>
<dbReference type="OrthoDB" id="6147489at2759"/>
<feature type="repeat" description="ANK" evidence="3">
    <location>
        <begin position="988"/>
        <end position="1020"/>
    </location>
</feature>
<reference evidence="6 7" key="1">
    <citation type="submission" date="2020-06" db="EMBL/GenBank/DDBJ databases">
        <authorList>
            <person name="Li R."/>
            <person name="Bekaert M."/>
        </authorList>
    </citation>
    <scope>NUCLEOTIDE SEQUENCE [LARGE SCALE GENOMIC DNA]</scope>
    <source>
        <strain evidence="7">wild</strain>
    </source>
</reference>
<dbReference type="Proteomes" id="UP000507470">
    <property type="component" value="Unassembled WGS sequence"/>
</dbReference>
<protein>
    <submittedName>
        <fullName evidence="6">Uncharacterized protein</fullName>
    </submittedName>
</protein>
<dbReference type="InterPro" id="IPR036770">
    <property type="entry name" value="Ankyrin_rpt-contain_sf"/>
</dbReference>
<dbReference type="SUPFAM" id="SSF48403">
    <property type="entry name" value="Ankyrin repeat"/>
    <property type="match status" value="1"/>
</dbReference>
<dbReference type="Gene3D" id="1.25.40.20">
    <property type="entry name" value="Ankyrin repeat-containing domain"/>
    <property type="match status" value="2"/>
</dbReference>
<evidence type="ECO:0000313" key="7">
    <source>
        <dbReference type="Proteomes" id="UP000507470"/>
    </source>
</evidence>
<feature type="domain" description="Novel STAND NTPase 3" evidence="5">
    <location>
        <begin position="258"/>
        <end position="406"/>
    </location>
</feature>
<dbReference type="PROSITE" id="PS50297">
    <property type="entry name" value="ANK_REP_REGION"/>
    <property type="match status" value="3"/>
</dbReference>
<accession>A0A6J8BM17</accession>
<feature type="repeat" description="ANK" evidence="3">
    <location>
        <begin position="828"/>
        <end position="860"/>
    </location>
</feature>
<keyword evidence="7" id="KW-1185">Reference proteome</keyword>
<dbReference type="Pfam" id="PF12796">
    <property type="entry name" value="Ank_2"/>
    <property type="match status" value="2"/>
</dbReference>
<keyword evidence="2 3" id="KW-0040">ANK repeat</keyword>
<dbReference type="AlphaFoldDB" id="A0A6J8BM17"/>
<dbReference type="Pfam" id="PF18738">
    <property type="entry name" value="HEPN_DZIP3"/>
    <property type="match status" value="1"/>
</dbReference>
<sequence length="1221" mass="140630">MLSCSNKPGLFPLLEVSESEDATIDVKISLDDDEVFTKEEKLSPYYSIIKKWNDTAVTAVLKDGNAATQEEVNFLRIYLLCMKLGTDAVRLLFDKHVPKSALATHLSTFRNPKGFFWYKHEKKLLFQGGPVTSTAFDTSLLYKLIRHTLNGKIVPPSSGWGSRPLPGDKLPSDDIELVRHYRNKISHPNAEFKISDEEFWDQWNELSEDGLIDLQDAVIHCRRDIEETSKRHIPDHIREYKRTVLDEWKRLDIVFCRKTRVYETSYEEVKKLRTVTFIGGPGSGKTATARHIALVFERSGWEVIPVCKGDEIILYGNSKIRQVFLLDDVFGNLSFNMSKFNDIASCENNFLKSISENSKIFFTCRKTVYNEAIELKPFVLENIVDLGNKTNELNEKEKRNILTNHCVKAGVDKKFYINLSLTNAKIMFPFLCHLFAIKKKNQMLGSNFFAKPFEYLLEEMNKLQKTNTAQYVSLVLCLVNNKKLSIDNMPSKHVKKEVYNSCGLDRGTADRKIFDALSNIEGTYVMKVENEYSFIHDSIYETIAYHYGQKFQEQILEYMPSNFIANKVIVFGNHSYDDLNILITEGNFSKLAERLYLDLESDQLFDVFMNKALTFQPFLDVFIQIMKKKPYKAFKKIFLAPSIGICHHLINWKEKDKDDRGNDGHDYSVEAIRRKADYYDEARRKELLTDKREEEGEKEHGVSKKVHRIRVISWIVYYGHTQLLEEIVNHVRDHNESTDEVFDSHIEDQARLLVLAVYNGDPHLIEQMLKYVKKESINATPMYDSDDYLNANYHRTLSPLTAACQFDNLRIIELLVQSGACVNLIDYNYMFPLYVASKNGKYKIVKYLVQNGANVNKSEALSIATMYEYFDVVNCLVQAGADVNMIGLCNMTPIFQATLFGYTEIVRFLVENGADVNICDDNNKSPLFAASEQGHSDIVLYLIKNGGDVNMCDDQGKSPFLASIENGHFDVVKTFVDNNVLVNIHLSNKRLPLKLALLKGRVEIATFLLQNGSDYRMKKECEVSTMQIALWKNHFDILHQIVSLENRREPFIGNLQLFQLLVDLCEFQVFPRTSCSINMNKIYDGTKFRDRSLALLFFISEVIDRDGIKQLLKLGLGSNLDTEKKHLLLEYAITEPFVLDRVEKVKSLFDVYKSFNVRDHNSVSLLECTRKLFERKNTQAADSAVGNIQHEIGNQAVRTLDLEEYRSTLSFLKQRVRRFSV</sequence>
<keyword evidence="1" id="KW-0677">Repeat</keyword>
<feature type="repeat" description="ANK" evidence="3">
    <location>
        <begin position="922"/>
        <end position="954"/>
    </location>
</feature>
<dbReference type="InterPro" id="IPR027417">
    <property type="entry name" value="P-loop_NTPase"/>
</dbReference>
<gene>
    <name evidence="6" type="ORF">MCOR_19061</name>
</gene>
<dbReference type="PANTHER" id="PTHR24198">
    <property type="entry name" value="ANKYRIN REPEAT AND PROTEIN KINASE DOMAIN-CONTAINING PROTEIN"/>
    <property type="match status" value="1"/>
</dbReference>
<dbReference type="Pfam" id="PF20720">
    <property type="entry name" value="nSTAND3"/>
    <property type="match status" value="1"/>
</dbReference>
<evidence type="ECO:0000259" key="5">
    <source>
        <dbReference type="Pfam" id="PF20720"/>
    </source>
</evidence>
<dbReference type="InterPro" id="IPR049050">
    <property type="entry name" value="nSTAND3"/>
</dbReference>
<evidence type="ECO:0000256" key="3">
    <source>
        <dbReference type="PROSITE-ProRule" id="PRU00023"/>
    </source>
</evidence>
<dbReference type="InterPro" id="IPR002110">
    <property type="entry name" value="Ankyrin_rpt"/>
</dbReference>
<feature type="repeat" description="ANK" evidence="3">
    <location>
        <begin position="889"/>
        <end position="921"/>
    </location>
</feature>
<evidence type="ECO:0000313" key="6">
    <source>
        <dbReference type="EMBL" id="CAC5383297.1"/>
    </source>
</evidence>
<dbReference type="PROSITE" id="PS50088">
    <property type="entry name" value="ANK_REPEAT"/>
    <property type="match status" value="5"/>
</dbReference>
<feature type="domain" description="DZIP3-like HEPN" evidence="4">
    <location>
        <begin position="119"/>
        <end position="232"/>
    </location>
</feature>